<dbReference type="InterPro" id="IPR043129">
    <property type="entry name" value="ATPase_NBD"/>
</dbReference>
<dbReference type="Pfam" id="PF02541">
    <property type="entry name" value="Ppx-GppA"/>
    <property type="match status" value="1"/>
</dbReference>
<dbReference type="EMBL" id="VYQE01000001">
    <property type="protein sequence ID" value="KAA9009911.1"/>
    <property type="molecule type" value="Genomic_DNA"/>
</dbReference>
<comment type="caution">
    <text evidence="3">The sequence shown here is derived from an EMBL/GenBank/DDBJ whole genome shotgun (WGS) entry which is preliminary data.</text>
</comment>
<dbReference type="CDD" id="cd24052">
    <property type="entry name" value="ASKHA_NBD_HpPPX-GppA-like"/>
    <property type="match status" value="1"/>
</dbReference>
<dbReference type="Gene3D" id="1.10.3210.10">
    <property type="entry name" value="Hypothetical protein af1432"/>
    <property type="match status" value="1"/>
</dbReference>
<dbReference type="Pfam" id="PF21697">
    <property type="entry name" value="Ppx_C"/>
    <property type="match status" value="1"/>
</dbReference>
<feature type="domain" description="Exopolyphosphatase C-terminal" evidence="2">
    <location>
        <begin position="367"/>
        <end position="503"/>
    </location>
</feature>
<name>A0A5J5GNI7_9RHOB</name>
<dbReference type="PANTHER" id="PTHR30005">
    <property type="entry name" value="EXOPOLYPHOSPHATASE"/>
    <property type="match status" value="1"/>
</dbReference>
<reference evidence="3 4" key="1">
    <citation type="submission" date="2019-09" db="EMBL/GenBank/DDBJ databases">
        <authorList>
            <person name="Park J.-S."/>
            <person name="Choi H.-J."/>
        </authorList>
    </citation>
    <scope>NUCLEOTIDE SEQUENCE [LARGE SCALE GENOMIC DNA]</scope>
    <source>
        <strain evidence="3 4">176SS1-4</strain>
    </source>
</reference>
<dbReference type="PANTHER" id="PTHR30005:SF0">
    <property type="entry name" value="RETROGRADE REGULATION PROTEIN 2"/>
    <property type="match status" value="1"/>
</dbReference>
<keyword evidence="4" id="KW-1185">Reference proteome</keyword>
<organism evidence="3 4">
    <name type="scientific">Histidinibacterium aquaticum</name>
    <dbReference type="NCBI Taxonomy" id="2613962"/>
    <lineage>
        <taxon>Bacteria</taxon>
        <taxon>Pseudomonadati</taxon>
        <taxon>Pseudomonadota</taxon>
        <taxon>Alphaproteobacteria</taxon>
        <taxon>Rhodobacterales</taxon>
        <taxon>Paracoccaceae</taxon>
        <taxon>Histidinibacterium</taxon>
    </lineage>
</organism>
<dbReference type="RefSeq" id="WP_150443396.1">
    <property type="nucleotide sequence ID" value="NZ_VYQE01000001.1"/>
</dbReference>
<dbReference type="Proteomes" id="UP000326554">
    <property type="component" value="Unassembled WGS sequence"/>
</dbReference>
<dbReference type="AlphaFoldDB" id="A0A5J5GNI7"/>
<sequence length="514" mass="56383">MDDAAETGETWGGFGAPLLGNPEAQDLSRVGVVDVGSNSVRLVVFDGAARSPAYFYNEKVMAGLGAGLGETGRLNPEGKARALSAIRRFAALADRIGISPLTTVATAAMRDAEDGPAFAAEIERETGVALWIVDGEEEARLSAQGVLLGWPGSYGLVCDIGGSSMELARLQDGEVGRRLTSPLGPLKLAGVKGGKKGMEAHIKGVMSDLFQRMGEETGQRLFLVGGSWRAIARVDMERKDYPLHVLHEYRMRPRDVAKTAEFIRKSDLQALRSRCGISDARMSLVPLASQVLTEVIRTFKPKDITISSYGIREGMLYEQMSPELRARDPLIESARFAEAKDARLPGFGRVLYDFILPLFPRADWQKKRIIRAACLLHDVSWRAHPDYRAEVTFDNATRANLGGLKHAERIYLGLALMHRYSSKKEGTVYEHLLTLLKPEEQAEAEVLGRAMRFGAMLWIQADEPPGRLQWHPKKKVLVLHLNAAARPLFGEVAEARLKSLASALGGGYLVKIGR</sequence>
<gene>
    <name evidence="3" type="ORF">F3S47_01185</name>
</gene>
<evidence type="ECO:0000259" key="2">
    <source>
        <dbReference type="Pfam" id="PF21697"/>
    </source>
</evidence>
<evidence type="ECO:0000259" key="1">
    <source>
        <dbReference type="Pfam" id="PF02541"/>
    </source>
</evidence>
<accession>A0A5J5GNI7</accession>
<dbReference type="InterPro" id="IPR003695">
    <property type="entry name" value="Ppx_GppA_N"/>
</dbReference>
<evidence type="ECO:0000313" key="4">
    <source>
        <dbReference type="Proteomes" id="UP000326554"/>
    </source>
</evidence>
<dbReference type="InterPro" id="IPR050273">
    <property type="entry name" value="GppA/Ppx_hydrolase"/>
</dbReference>
<dbReference type="Gene3D" id="3.30.420.150">
    <property type="entry name" value="Exopolyphosphatase. Domain 2"/>
    <property type="match status" value="1"/>
</dbReference>
<proteinExistence type="predicted"/>
<dbReference type="InterPro" id="IPR048951">
    <property type="entry name" value="Ppx_C"/>
</dbReference>
<feature type="domain" description="Ppx/GppA phosphatase N-terminal" evidence="1">
    <location>
        <begin position="44"/>
        <end position="320"/>
    </location>
</feature>
<dbReference type="SUPFAM" id="SSF53067">
    <property type="entry name" value="Actin-like ATPase domain"/>
    <property type="match status" value="2"/>
</dbReference>
<dbReference type="SUPFAM" id="SSF109604">
    <property type="entry name" value="HD-domain/PDEase-like"/>
    <property type="match status" value="1"/>
</dbReference>
<evidence type="ECO:0000313" key="3">
    <source>
        <dbReference type="EMBL" id="KAA9009911.1"/>
    </source>
</evidence>
<dbReference type="Gene3D" id="3.30.420.40">
    <property type="match status" value="1"/>
</dbReference>
<dbReference type="GO" id="GO:0016462">
    <property type="term" value="F:pyrophosphatase activity"/>
    <property type="evidence" value="ECO:0007669"/>
    <property type="project" value="TreeGrafter"/>
</dbReference>
<protein>
    <submittedName>
        <fullName evidence="3">Ppx/GppA family phosphatase</fullName>
    </submittedName>
</protein>